<dbReference type="AlphaFoldDB" id="A0AA39ZDE7"/>
<protein>
    <submittedName>
        <fullName evidence="1">Uncharacterized protein</fullName>
    </submittedName>
</protein>
<name>A0AA39ZDE7_9PEZI</name>
<proteinExistence type="predicted"/>
<comment type="caution">
    <text evidence="1">The sequence shown here is derived from an EMBL/GenBank/DDBJ whole genome shotgun (WGS) entry which is preliminary data.</text>
</comment>
<reference evidence="1" key="1">
    <citation type="submission" date="2023-06" db="EMBL/GenBank/DDBJ databases">
        <title>Genome-scale phylogeny and comparative genomics of the fungal order Sordariales.</title>
        <authorList>
            <consortium name="Lawrence Berkeley National Laboratory"/>
            <person name="Hensen N."/>
            <person name="Bonometti L."/>
            <person name="Westerberg I."/>
            <person name="Brannstrom I.O."/>
            <person name="Guillou S."/>
            <person name="Cros-Aarteil S."/>
            <person name="Calhoun S."/>
            <person name="Haridas S."/>
            <person name="Kuo A."/>
            <person name="Mondo S."/>
            <person name="Pangilinan J."/>
            <person name="Riley R."/>
            <person name="Labutti K."/>
            <person name="Andreopoulos B."/>
            <person name="Lipzen A."/>
            <person name="Chen C."/>
            <person name="Yanf M."/>
            <person name="Daum C."/>
            <person name="Ng V."/>
            <person name="Clum A."/>
            <person name="Steindorff A."/>
            <person name="Ohm R."/>
            <person name="Martin F."/>
            <person name="Silar P."/>
            <person name="Natvig D."/>
            <person name="Lalanne C."/>
            <person name="Gautier V."/>
            <person name="Ament-Velasquez S.L."/>
            <person name="Kruys A."/>
            <person name="Hutchinson M.I."/>
            <person name="Powell A.J."/>
            <person name="Barry K."/>
            <person name="Miller A.N."/>
            <person name="Grigoriev I.V."/>
            <person name="Debuchy R."/>
            <person name="Gladieux P."/>
            <person name="Thoren M.H."/>
            <person name="Johannesson H."/>
        </authorList>
    </citation>
    <scope>NUCLEOTIDE SEQUENCE</scope>
    <source>
        <strain evidence="1">CBS 307.81</strain>
    </source>
</reference>
<evidence type="ECO:0000313" key="1">
    <source>
        <dbReference type="EMBL" id="KAK0668904.1"/>
    </source>
</evidence>
<keyword evidence="2" id="KW-1185">Reference proteome</keyword>
<dbReference type="EMBL" id="JAULSY010000049">
    <property type="protein sequence ID" value="KAK0668904.1"/>
    <property type="molecule type" value="Genomic_DNA"/>
</dbReference>
<evidence type="ECO:0000313" key="2">
    <source>
        <dbReference type="Proteomes" id="UP001174997"/>
    </source>
</evidence>
<sequence>MCFASLSFCFYLGAWLGCALVLSRLQGVVLWKINFRLRFFGNITTSGSGNNRLAKAGAATDRGGCVGDVEILAHHPQHHVLVSRRLDGFWEILGWHQ</sequence>
<organism evidence="1 2">
    <name type="scientific">Cercophora samala</name>
    <dbReference type="NCBI Taxonomy" id="330535"/>
    <lineage>
        <taxon>Eukaryota</taxon>
        <taxon>Fungi</taxon>
        <taxon>Dikarya</taxon>
        <taxon>Ascomycota</taxon>
        <taxon>Pezizomycotina</taxon>
        <taxon>Sordariomycetes</taxon>
        <taxon>Sordariomycetidae</taxon>
        <taxon>Sordariales</taxon>
        <taxon>Lasiosphaeriaceae</taxon>
        <taxon>Cercophora</taxon>
    </lineage>
</organism>
<gene>
    <name evidence="1" type="ORF">QBC41DRAFT_320865</name>
</gene>
<accession>A0AA39ZDE7</accession>
<dbReference type="Proteomes" id="UP001174997">
    <property type="component" value="Unassembled WGS sequence"/>
</dbReference>